<evidence type="ECO:0000313" key="2">
    <source>
        <dbReference type="EMBL" id="KZP26941.1"/>
    </source>
</evidence>
<evidence type="ECO:0000313" key="3">
    <source>
        <dbReference type="Proteomes" id="UP000076532"/>
    </source>
</evidence>
<evidence type="ECO:0000256" key="1">
    <source>
        <dbReference type="SAM" id="MobiDB-lite"/>
    </source>
</evidence>
<feature type="compositionally biased region" description="Low complexity" evidence="1">
    <location>
        <begin position="151"/>
        <end position="172"/>
    </location>
</feature>
<dbReference type="Proteomes" id="UP000076532">
    <property type="component" value="Unassembled WGS sequence"/>
</dbReference>
<gene>
    <name evidence="2" type="ORF">FIBSPDRAFT_1040435</name>
</gene>
<keyword evidence="3" id="KW-1185">Reference proteome</keyword>
<dbReference type="OrthoDB" id="3267892at2759"/>
<feature type="compositionally biased region" description="Low complexity" evidence="1">
    <location>
        <begin position="91"/>
        <end position="110"/>
    </location>
</feature>
<reference evidence="2 3" key="1">
    <citation type="journal article" date="2016" name="Mol. Biol. Evol.">
        <title>Comparative Genomics of Early-Diverging Mushroom-Forming Fungi Provides Insights into the Origins of Lignocellulose Decay Capabilities.</title>
        <authorList>
            <person name="Nagy L.G."/>
            <person name="Riley R."/>
            <person name="Tritt A."/>
            <person name="Adam C."/>
            <person name="Daum C."/>
            <person name="Floudas D."/>
            <person name="Sun H."/>
            <person name="Yadav J.S."/>
            <person name="Pangilinan J."/>
            <person name="Larsson K.H."/>
            <person name="Matsuura K."/>
            <person name="Barry K."/>
            <person name="Labutti K."/>
            <person name="Kuo R."/>
            <person name="Ohm R.A."/>
            <person name="Bhattacharya S.S."/>
            <person name="Shirouzu T."/>
            <person name="Yoshinaga Y."/>
            <person name="Martin F.M."/>
            <person name="Grigoriev I.V."/>
            <person name="Hibbett D.S."/>
        </authorList>
    </citation>
    <scope>NUCLEOTIDE SEQUENCE [LARGE SCALE GENOMIC DNA]</scope>
    <source>
        <strain evidence="2 3">CBS 109695</strain>
    </source>
</reference>
<feature type="region of interest" description="Disordered" evidence="1">
    <location>
        <begin position="44"/>
        <end position="116"/>
    </location>
</feature>
<name>A0A166QAN3_9AGAM</name>
<feature type="compositionally biased region" description="Pro residues" evidence="1">
    <location>
        <begin position="1"/>
        <end position="10"/>
    </location>
</feature>
<accession>A0A166QAN3</accession>
<feature type="compositionally biased region" description="Basic and acidic residues" evidence="1">
    <location>
        <begin position="68"/>
        <end position="90"/>
    </location>
</feature>
<organism evidence="2 3">
    <name type="scientific">Athelia psychrophila</name>
    <dbReference type="NCBI Taxonomy" id="1759441"/>
    <lineage>
        <taxon>Eukaryota</taxon>
        <taxon>Fungi</taxon>
        <taxon>Dikarya</taxon>
        <taxon>Basidiomycota</taxon>
        <taxon>Agaricomycotina</taxon>
        <taxon>Agaricomycetes</taxon>
        <taxon>Agaricomycetidae</taxon>
        <taxon>Atheliales</taxon>
        <taxon>Atheliaceae</taxon>
        <taxon>Athelia</taxon>
    </lineage>
</organism>
<dbReference type="AlphaFoldDB" id="A0A166QAN3"/>
<feature type="region of interest" description="Disordered" evidence="1">
    <location>
        <begin position="1"/>
        <end position="20"/>
    </location>
</feature>
<proteinExistence type="predicted"/>
<protein>
    <submittedName>
        <fullName evidence="2">Uncharacterized protein</fullName>
    </submittedName>
</protein>
<dbReference type="EMBL" id="KV417511">
    <property type="protein sequence ID" value="KZP26941.1"/>
    <property type="molecule type" value="Genomic_DNA"/>
</dbReference>
<feature type="region of interest" description="Disordered" evidence="1">
    <location>
        <begin position="139"/>
        <end position="217"/>
    </location>
</feature>
<sequence length="249" mass="27232">MALPTTPPAPRITSTLKRHRRTATAVLAGEFDPRPKRFVLTALLNGVPANQSLEAEERTKREKKREKRDRDREMKKEKAAAAREAKDKDSAVQAEASSSSVTTVAPTKTSISAPPAQTLPVASSFWRARPAIHIASMQRSISVTPPPMPSSPVSTPGPSMSSSTSRTSSKRPFTPDDDDELHTVSAPARPREPPRKRAATKKGWKGWVEGSPPPSEKLINLDYAPVLRERKTRSGKAFDAIGQGKEDWI</sequence>